<reference evidence="1 2" key="1">
    <citation type="journal article" date="2014" name="PLoS Genet.">
        <title>Phylogenetically driven sequencing of extremely halophilic archaea reveals strategies for static and dynamic osmo-response.</title>
        <authorList>
            <person name="Becker E.A."/>
            <person name="Seitzer P.M."/>
            <person name="Tritt A."/>
            <person name="Larsen D."/>
            <person name="Krusor M."/>
            <person name="Yao A.I."/>
            <person name="Wu D."/>
            <person name="Madern D."/>
            <person name="Eisen J.A."/>
            <person name="Darling A.E."/>
            <person name="Facciotti M.T."/>
        </authorList>
    </citation>
    <scope>NUCLEOTIDE SEQUENCE [LARGE SCALE GENOMIC DNA]</scope>
    <source>
        <strain evidence="1 2">JCM 14663</strain>
    </source>
</reference>
<dbReference type="RefSeq" id="WP_008452819.1">
    <property type="nucleotide sequence ID" value="NZ_AOIJ01000032.1"/>
</dbReference>
<protein>
    <submittedName>
        <fullName evidence="1">Uncharacterized protein</fullName>
    </submittedName>
</protein>
<sequence length="256" mass="29642">MTDDPFPHDFGAKIHPSHHVHQRLFARNPEYVPFVACKFRRSSWFVNQPRWAFLLPDQDLFITTFESDKNLLGRETSTVVDRLAELEDIAQGAFVGDRFTYPDLDRRELVKEIDEGVKRQLAAKDLLNERGIDMPLYPTILGWEDWHFERCRELVEELGASVAFDATQYNSGRRLANHVETAEEVLDLDRIFVNGCNSPRRLRKLPKSVVACSGSWGIRKRTEDNSGNPQRENLPEVLEKRVDALNTWQSDLTNYL</sequence>
<comment type="caution">
    <text evidence="1">The sequence shown here is derived from an EMBL/GenBank/DDBJ whole genome shotgun (WGS) entry which is preliminary data.</text>
</comment>
<keyword evidence="2" id="KW-1185">Reference proteome</keyword>
<organism evidence="1 2">
    <name type="scientific">Natrinema gari JCM 14663</name>
    <dbReference type="NCBI Taxonomy" id="1230459"/>
    <lineage>
        <taxon>Archaea</taxon>
        <taxon>Methanobacteriati</taxon>
        <taxon>Methanobacteriota</taxon>
        <taxon>Stenosarchaea group</taxon>
        <taxon>Halobacteria</taxon>
        <taxon>Halobacteriales</taxon>
        <taxon>Natrialbaceae</taxon>
        <taxon>Natrinema</taxon>
    </lineage>
</organism>
<dbReference type="EMBL" id="AOIJ01000032">
    <property type="protein sequence ID" value="ELY83304.1"/>
    <property type="molecule type" value="Genomic_DNA"/>
</dbReference>
<evidence type="ECO:0000313" key="2">
    <source>
        <dbReference type="Proteomes" id="UP000011592"/>
    </source>
</evidence>
<dbReference type="AlphaFoldDB" id="L9ZA66"/>
<accession>L9ZA66</accession>
<gene>
    <name evidence="1" type="ORF">C486_03038</name>
</gene>
<evidence type="ECO:0000313" key="1">
    <source>
        <dbReference type="EMBL" id="ELY83304.1"/>
    </source>
</evidence>
<name>L9ZA66_9EURY</name>
<dbReference type="Proteomes" id="UP000011592">
    <property type="component" value="Unassembled WGS sequence"/>
</dbReference>
<proteinExistence type="predicted"/>